<evidence type="ECO:0000256" key="6">
    <source>
        <dbReference type="ARBA" id="ARBA00022840"/>
    </source>
</evidence>
<proteinExistence type="predicted"/>
<evidence type="ECO:0000256" key="4">
    <source>
        <dbReference type="ARBA" id="ARBA00022741"/>
    </source>
</evidence>
<dbReference type="PANTHER" id="PTHR24363">
    <property type="entry name" value="SERINE/THREONINE PROTEIN KINASE"/>
    <property type="match status" value="1"/>
</dbReference>
<dbReference type="SUPFAM" id="SSF56112">
    <property type="entry name" value="Protein kinase-like (PK-like)"/>
    <property type="match status" value="1"/>
</dbReference>
<dbReference type="PROSITE" id="PS00107">
    <property type="entry name" value="PROTEIN_KINASE_ATP"/>
    <property type="match status" value="1"/>
</dbReference>
<keyword evidence="13" id="KW-1185">Reference proteome</keyword>
<evidence type="ECO:0000256" key="3">
    <source>
        <dbReference type="ARBA" id="ARBA00022679"/>
    </source>
</evidence>
<organism evidence="12 13">
    <name type="scientific">Gloeocapsopsis crepidinum LEGE 06123</name>
    <dbReference type="NCBI Taxonomy" id="588587"/>
    <lineage>
        <taxon>Bacteria</taxon>
        <taxon>Bacillati</taxon>
        <taxon>Cyanobacteriota</taxon>
        <taxon>Cyanophyceae</taxon>
        <taxon>Oscillatoriophycideae</taxon>
        <taxon>Chroococcales</taxon>
        <taxon>Chroococcaceae</taxon>
        <taxon>Gloeocapsopsis</taxon>
    </lineage>
</organism>
<accession>A0ABR9UTA8</accession>
<comment type="catalytic activity">
    <reaction evidence="8">
        <text>L-seryl-[protein] + ATP = O-phospho-L-seryl-[protein] + ADP + H(+)</text>
        <dbReference type="Rhea" id="RHEA:17989"/>
        <dbReference type="Rhea" id="RHEA-COMP:9863"/>
        <dbReference type="Rhea" id="RHEA-COMP:11604"/>
        <dbReference type="ChEBI" id="CHEBI:15378"/>
        <dbReference type="ChEBI" id="CHEBI:29999"/>
        <dbReference type="ChEBI" id="CHEBI:30616"/>
        <dbReference type="ChEBI" id="CHEBI:83421"/>
        <dbReference type="ChEBI" id="CHEBI:456216"/>
        <dbReference type="EC" id="2.7.11.1"/>
    </reaction>
</comment>
<dbReference type="PROSITE" id="PS50011">
    <property type="entry name" value="PROTEIN_KINASE_DOM"/>
    <property type="match status" value="1"/>
</dbReference>
<sequence length="575" mass="63364">MMTTLLNNRYQIIQLLGSGGFGETFLAEDTYMPSRRRCVIKQLKPVVNDPSMYQLIQQRFQREAATLEALGEGSTQIPKLYAYFSEQGQFFLVQEWIHGQTLASKVATTGVLSENAVREILVSLLQVLDYVHTQGIIYRDIKPDNIILRESNNQPVLIDFGAVKQTMATAINSQGKLTQTMVIGTPGFMSPEQAAGRPVYASDIYGLGLTAIYLLTGKLPQELETSQHEEILWQQYIPQISPKFAAVINKAIQYHPRDRYTTAIKMLEDLQYTSLTATTHEKTTLSISGSRQRTTAQRTQSPVITTPYRKNHNWQFLAIAGLLAGGVAIGVLANFRQAPQPSISNSTTSPEVTPEPSIEASPTVISPSPIAPVASPTLPPVESPAPPPLFPQLEESPPQTQEEESSLVQESPSPNQEPATIETSPVPSPTAPPQDNVPAQVENVPAFPTGTSESQVRATLGNPTTTSRGIWGNTRAAIYDIKPNQVTLGYLFDRSSGRLQQTEVSFAQSVDPQIMQSTLKQLLDGNASAEVNQGLQQVYQRRSDRYSFTTGELKGVIERNNRDRIYIGVWEADLH</sequence>
<evidence type="ECO:0000256" key="5">
    <source>
        <dbReference type="ARBA" id="ARBA00022777"/>
    </source>
</evidence>
<comment type="caution">
    <text evidence="12">The sequence shown here is derived from an EMBL/GenBank/DDBJ whole genome shotgun (WGS) entry which is preliminary data.</text>
</comment>
<keyword evidence="2" id="KW-0723">Serine/threonine-protein kinase</keyword>
<evidence type="ECO:0000259" key="11">
    <source>
        <dbReference type="PROSITE" id="PS50011"/>
    </source>
</evidence>
<dbReference type="PANTHER" id="PTHR24363:SF0">
    <property type="entry name" value="SERINE_THREONINE KINASE LIKE DOMAIN CONTAINING 1"/>
    <property type="match status" value="1"/>
</dbReference>
<feature type="binding site" evidence="9">
    <location>
        <position position="41"/>
    </location>
    <ligand>
        <name>ATP</name>
        <dbReference type="ChEBI" id="CHEBI:30616"/>
    </ligand>
</feature>
<feature type="compositionally biased region" description="Polar residues" evidence="10">
    <location>
        <begin position="339"/>
        <end position="351"/>
    </location>
</feature>
<keyword evidence="6 9" id="KW-0067">ATP-binding</keyword>
<evidence type="ECO:0000256" key="7">
    <source>
        <dbReference type="ARBA" id="ARBA00047899"/>
    </source>
</evidence>
<evidence type="ECO:0000313" key="13">
    <source>
        <dbReference type="Proteomes" id="UP000651156"/>
    </source>
</evidence>
<name>A0ABR9UTA8_9CHRO</name>
<dbReference type="CDD" id="cd14014">
    <property type="entry name" value="STKc_PknB_like"/>
    <property type="match status" value="1"/>
</dbReference>
<evidence type="ECO:0000256" key="1">
    <source>
        <dbReference type="ARBA" id="ARBA00012513"/>
    </source>
</evidence>
<reference evidence="12 13" key="1">
    <citation type="submission" date="2020-10" db="EMBL/GenBank/DDBJ databases">
        <authorList>
            <person name="Castelo-Branco R."/>
            <person name="Eusebio N."/>
            <person name="Adriana R."/>
            <person name="Vieira A."/>
            <person name="Brugerolle De Fraissinette N."/>
            <person name="Rezende De Castro R."/>
            <person name="Schneider M.P."/>
            <person name="Vasconcelos V."/>
            <person name="Leao P.N."/>
        </authorList>
    </citation>
    <scope>NUCLEOTIDE SEQUENCE [LARGE SCALE GENOMIC DNA]</scope>
    <source>
        <strain evidence="12 13">LEGE 06123</strain>
    </source>
</reference>
<keyword evidence="4 9" id="KW-0547">Nucleotide-binding</keyword>
<keyword evidence="5 12" id="KW-0418">Kinase</keyword>
<dbReference type="PROSITE" id="PS00108">
    <property type="entry name" value="PROTEIN_KINASE_ST"/>
    <property type="match status" value="1"/>
</dbReference>
<gene>
    <name evidence="12" type="ORF">IQ230_14395</name>
</gene>
<dbReference type="SMART" id="SM00220">
    <property type="entry name" value="S_TKc"/>
    <property type="match status" value="1"/>
</dbReference>
<evidence type="ECO:0000256" key="9">
    <source>
        <dbReference type="PROSITE-ProRule" id="PRU10141"/>
    </source>
</evidence>
<dbReference type="Pfam" id="PF00069">
    <property type="entry name" value="Pkinase"/>
    <property type="match status" value="1"/>
</dbReference>
<dbReference type="InterPro" id="IPR008271">
    <property type="entry name" value="Ser/Thr_kinase_AS"/>
</dbReference>
<dbReference type="Gene3D" id="3.30.200.20">
    <property type="entry name" value="Phosphorylase Kinase, domain 1"/>
    <property type="match status" value="1"/>
</dbReference>
<evidence type="ECO:0000313" key="12">
    <source>
        <dbReference type="EMBL" id="MBE9191516.1"/>
    </source>
</evidence>
<feature type="domain" description="Protein kinase" evidence="11">
    <location>
        <begin position="10"/>
        <end position="275"/>
    </location>
</feature>
<dbReference type="InterPro" id="IPR017441">
    <property type="entry name" value="Protein_kinase_ATP_BS"/>
</dbReference>
<dbReference type="EC" id="2.7.11.1" evidence="1"/>
<dbReference type="GO" id="GO:0016301">
    <property type="term" value="F:kinase activity"/>
    <property type="evidence" value="ECO:0007669"/>
    <property type="project" value="UniProtKB-KW"/>
</dbReference>
<dbReference type="InterPro" id="IPR000719">
    <property type="entry name" value="Prot_kinase_dom"/>
</dbReference>
<dbReference type="Gene3D" id="1.10.510.10">
    <property type="entry name" value="Transferase(Phosphotransferase) domain 1"/>
    <property type="match status" value="1"/>
</dbReference>
<feature type="compositionally biased region" description="Polar residues" evidence="10">
    <location>
        <begin position="408"/>
        <end position="425"/>
    </location>
</feature>
<dbReference type="EMBL" id="JADEWN010000034">
    <property type="protein sequence ID" value="MBE9191516.1"/>
    <property type="molecule type" value="Genomic_DNA"/>
</dbReference>
<evidence type="ECO:0000256" key="10">
    <source>
        <dbReference type="SAM" id="MobiDB-lite"/>
    </source>
</evidence>
<evidence type="ECO:0000256" key="8">
    <source>
        <dbReference type="ARBA" id="ARBA00048679"/>
    </source>
</evidence>
<feature type="compositionally biased region" description="Pro residues" evidence="10">
    <location>
        <begin position="377"/>
        <end position="390"/>
    </location>
</feature>
<evidence type="ECO:0000256" key="2">
    <source>
        <dbReference type="ARBA" id="ARBA00022527"/>
    </source>
</evidence>
<feature type="region of interest" description="Disordered" evidence="10">
    <location>
        <begin position="339"/>
        <end position="463"/>
    </location>
</feature>
<dbReference type="InterPro" id="IPR011009">
    <property type="entry name" value="Kinase-like_dom_sf"/>
</dbReference>
<dbReference type="Proteomes" id="UP000651156">
    <property type="component" value="Unassembled WGS sequence"/>
</dbReference>
<feature type="compositionally biased region" description="Polar residues" evidence="10">
    <location>
        <begin position="449"/>
        <end position="463"/>
    </location>
</feature>
<keyword evidence="3" id="KW-0808">Transferase</keyword>
<feature type="compositionally biased region" description="Low complexity" evidence="10">
    <location>
        <begin position="364"/>
        <end position="376"/>
    </location>
</feature>
<protein>
    <recommendedName>
        <fullName evidence="1">non-specific serine/threonine protein kinase</fullName>
        <ecNumber evidence="1">2.7.11.1</ecNumber>
    </recommendedName>
</protein>
<comment type="catalytic activity">
    <reaction evidence="7">
        <text>L-threonyl-[protein] + ATP = O-phospho-L-threonyl-[protein] + ADP + H(+)</text>
        <dbReference type="Rhea" id="RHEA:46608"/>
        <dbReference type="Rhea" id="RHEA-COMP:11060"/>
        <dbReference type="Rhea" id="RHEA-COMP:11605"/>
        <dbReference type="ChEBI" id="CHEBI:15378"/>
        <dbReference type="ChEBI" id="CHEBI:30013"/>
        <dbReference type="ChEBI" id="CHEBI:30616"/>
        <dbReference type="ChEBI" id="CHEBI:61977"/>
        <dbReference type="ChEBI" id="CHEBI:456216"/>
        <dbReference type="EC" id="2.7.11.1"/>
    </reaction>
</comment>
<feature type="compositionally biased region" description="Low complexity" evidence="10">
    <location>
        <begin position="391"/>
        <end position="400"/>
    </location>
</feature>